<dbReference type="RefSeq" id="WP_169379593.1">
    <property type="nucleotide sequence ID" value="NZ_JAAXLA010000003.1"/>
</dbReference>
<dbReference type="InterPro" id="IPR036291">
    <property type="entry name" value="NAD(P)-bd_dom_sf"/>
</dbReference>
<dbReference type="PROSITE" id="PS00061">
    <property type="entry name" value="ADH_SHORT"/>
    <property type="match status" value="1"/>
</dbReference>
<name>A0ABX1S7K2_9PSEU</name>
<keyword evidence="3" id="KW-1185">Reference proteome</keyword>
<accession>A0ABX1S7K2</accession>
<dbReference type="Proteomes" id="UP000820669">
    <property type="component" value="Unassembled WGS sequence"/>
</dbReference>
<reference evidence="2 3" key="1">
    <citation type="submission" date="2020-04" db="EMBL/GenBank/DDBJ databases">
        <authorList>
            <person name="Klaysubun C."/>
            <person name="Duangmal K."/>
            <person name="Lipun K."/>
        </authorList>
    </citation>
    <scope>NUCLEOTIDE SEQUENCE [LARGE SCALE GENOMIC DNA]</scope>
    <source>
        <strain evidence="2 3">K10HN5</strain>
    </source>
</reference>
<organism evidence="2 3">
    <name type="scientific">Pseudonocardia acidicola</name>
    <dbReference type="NCBI Taxonomy" id="2724939"/>
    <lineage>
        <taxon>Bacteria</taxon>
        <taxon>Bacillati</taxon>
        <taxon>Actinomycetota</taxon>
        <taxon>Actinomycetes</taxon>
        <taxon>Pseudonocardiales</taxon>
        <taxon>Pseudonocardiaceae</taxon>
        <taxon>Pseudonocardia</taxon>
    </lineage>
</organism>
<dbReference type="Pfam" id="PF13561">
    <property type="entry name" value="adh_short_C2"/>
    <property type="match status" value="1"/>
</dbReference>
<dbReference type="InterPro" id="IPR002347">
    <property type="entry name" value="SDR_fam"/>
</dbReference>
<evidence type="ECO:0000313" key="2">
    <source>
        <dbReference type="EMBL" id="NMH96229.1"/>
    </source>
</evidence>
<dbReference type="PRINTS" id="PR00080">
    <property type="entry name" value="SDRFAMILY"/>
</dbReference>
<proteinExistence type="inferred from homology"/>
<gene>
    <name evidence="2" type="ORF">HF526_02655</name>
</gene>
<dbReference type="Gene3D" id="3.40.50.720">
    <property type="entry name" value="NAD(P)-binding Rossmann-like Domain"/>
    <property type="match status" value="1"/>
</dbReference>
<sequence>MTDRLFDLSGSVALVTGGSRGLGRQMVLGFAERGADVIVVSRKQDACEKVAAEAEAAFGVRAWALAANVSHWDQCDDLVKRAYAAAGHVDVLVNNAGLSPLYPSLEDVSEALYDKVFAVNLKGPFRLGSLVGARMAAAGSGCIINISSVESAIPSPTALPYAAAKSGLETLTRGLARAYAPAVRVNTITAGPFLTDISDAWDMDAVQAGLQRSMALQRAGRPEEIVGAAVYLASPSASFTTGATVRVDGGTYGSLF</sequence>
<dbReference type="PANTHER" id="PTHR42760">
    <property type="entry name" value="SHORT-CHAIN DEHYDROGENASES/REDUCTASES FAMILY MEMBER"/>
    <property type="match status" value="1"/>
</dbReference>
<evidence type="ECO:0000256" key="1">
    <source>
        <dbReference type="ARBA" id="ARBA00006484"/>
    </source>
</evidence>
<comment type="caution">
    <text evidence="2">The sequence shown here is derived from an EMBL/GenBank/DDBJ whole genome shotgun (WGS) entry which is preliminary data.</text>
</comment>
<evidence type="ECO:0000313" key="3">
    <source>
        <dbReference type="Proteomes" id="UP000820669"/>
    </source>
</evidence>
<dbReference type="EMBL" id="JAAXLA010000003">
    <property type="protein sequence ID" value="NMH96229.1"/>
    <property type="molecule type" value="Genomic_DNA"/>
</dbReference>
<protein>
    <submittedName>
        <fullName evidence="2">SDR family oxidoreductase</fullName>
    </submittedName>
</protein>
<dbReference type="PRINTS" id="PR00081">
    <property type="entry name" value="GDHRDH"/>
</dbReference>
<dbReference type="SUPFAM" id="SSF51735">
    <property type="entry name" value="NAD(P)-binding Rossmann-fold domains"/>
    <property type="match status" value="1"/>
</dbReference>
<comment type="similarity">
    <text evidence="1">Belongs to the short-chain dehydrogenases/reductases (SDR) family.</text>
</comment>
<dbReference type="CDD" id="cd05233">
    <property type="entry name" value="SDR_c"/>
    <property type="match status" value="1"/>
</dbReference>
<dbReference type="InterPro" id="IPR020904">
    <property type="entry name" value="Sc_DH/Rdtase_CS"/>
</dbReference>